<organism evidence="1">
    <name type="scientific">uncultured Caudovirales phage</name>
    <dbReference type="NCBI Taxonomy" id="2100421"/>
    <lineage>
        <taxon>Viruses</taxon>
        <taxon>Duplodnaviria</taxon>
        <taxon>Heunggongvirae</taxon>
        <taxon>Uroviricota</taxon>
        <taxon>Caudoviricetes</taxon>
        <taxon>Peduoviridae</taxon>
        <taxon>Maltschvirus</taxon>
        <taxon>Maltschvirus maltsch</taxon>
    </lineage>
</organism>
<reference evidence="1" key="1">
    <citation type="submission" date="2020-05" db="EMBL/GenBank/DDBJ databases">
        <authorList>
            <person name="Chiriac C."/>
            <person name="Salcher M."/>
            <person name="Ghai R."/>
            <person name="Kavagutti S V."/>
        </authorList>
    </citation>
    <scope>NUCLEOTIDE SEQUENCE</scope>
</reference>
<dbReference type="EMBL" id="LR797431">
    <property type="protein sequence ID" value="CAB4215407.1"/>
    <property type="molecule type" value="Genomic_DNA"/>
</dbReference>
<sequence>MNINNKLRYFKSAVAFFFLFFLHGTSIGTRQQGISYNDIFISIDPTESDAYYGGFLTLQQWELKELIEHLNTLLDE</sequence>
<accession>A0A6J5SN50</accession>
<evidence type="ECO:0000313" key="1">
    <source>
        <dbReference type="EMBL" id="CAB4215407.1"/>
    </source>
</evidence>
<proteinExistence type="predicted"/>
<name>A0A6J5SN50_9CAUD</name>
<gene>
    <name evidence="1" type="ORF">UFOVP1483_9</name>
</gene>
<protein>
    <submittedName>
        <fullName evidence="1">Uncharacterized protein</fullName>
    </submittedName>
</protein>